<dbReference type="AlphaFoldDB" id="A0A453C7S2"/>
<dbReference type="SUPFAM" id="SSF47095">
    <property type="entry name" value="HMG-box"/>
    <property type="match status" value="1"/>
</dbReference>
<dbReference type="Proteomes" id="UP000015105">
    <property type="component" value="Chromosome 2D"/>
</dbReference>
<reference evidence="3" key="2">
    <citation type="journal article" date="2017" name="Nat. Plants">
        <title>The Aegilops tauschii genome reveals multiple impacts of transposons.</title>
        <authorList>
            <person name="Zhao G."/>
            <person name="Zou C."/>
            <person name="Li K."/>
            <person name="Wang K."/>
            <person name="Li T."/>
            <person name="Gao L."/>
            <person name="Zhang X."/>
            <person name="Wang H."/>
            <person name="Yang Z."/>
            <person name="Liu X."/>
            <person name="Jiang W."/>
            <person name="Mao L."/>
            <person name="Kong X."/>
            <person name="Jiao Y."/>
            <person name="Jia J."/>
        </authorList>
    </citation>
    <scope>NUCLEOTIDE SEQUENCE [LARGE SCALE GENOMIC DNA]</scope>
    <source>
        <strain evidence="3">cv. AL8/78</strain>
    </source>
</reference>
<reference evidence="2" key="5">
    <citation type="journal article" date="2021" name="G3 (Bethesda)">
        <title>Aegilops tauschii genome assembly Aet v5.0 features greater sequence contiguity and improved annotation.</title>
        <authorList>
            <person name="Wang L."/>
            <person name="Zhu T."/>
            <person name="Rodriguez J.C."/>
            <person name="Deal K.R."/>
            <person name="Dubcovsky J."/>
            <person name="McGuire P.E."/>
            <person name="Lux T."/>
            <person name="Spannagl M."/>
            <person name="Mayer K.F.X."/>
            <person name="Baldrich P."/>
            <person name="Meyers B.C."/>
            <person name="Huo N."/>
            <person name="Gu Y.Q."/>
            <person name="Zhou H."/>
            <person name="Devos K.M."/>
            <person name="Bennetzen J.L."/>
            <person name="Unver T."/>
            <person name="Budak H."/>
            <person name="Gulick P.J."/>
            <person name="Galiba G."/>
            <person name="Kalapos B."/>
            <person name="Nelson D.R."/>
            <person name="Li P."/>
            <person name="You F.M."/>
            <person name="Luo M.C."/>
            <person name="Dvorak J."/>
        </authorList>
    </citation>
    <scope>NUCLEOTIDE SEQUENCE [LARGE SCALE GENOMIC DNA]</scope>
    <source>
        <strain evidence="2">cv. AL8/78</strain>
    </source>
</reference>
<evidence type="ECO:0008006" key="4">
    <source>
        <dbReference type="Google" id="ProtNLM"/>
    </source>
</evidence>
<evidence type="ECO:0000313" key="2">
    <source>
        <dbReference type="EnsemblPlants" id="AET2Gv20762700.2"/>
    </source>
</evidence>
<evidence type="ECO:0000256" key="1">
    <source>
        <dbReference type="SAM" id="MobiDB-lite"/>
    </source>
</evidence>
<name>A0A453C7S2_AEGTS</name>
<evidence type="ECO:0000313" key="3">
    <source>
        <dbReference type="Proteomes" id="UP000015105"/>
    </source>
</evidence>
<feature type="region of interest" description="Disordered" evidence="1">
    <location>
        <begin position="81"/>
        <end position="118"/>
    </location>
</feature>
<reference evidence="2" key="4">
    <citation type="submission" date="2019-03" db="UniProtKB">
        <authorList>
            <consortium name="EnsemblPlants"/>
        </authorList>
    </citation>
    <scope>IDENTIFICATION</scope>
</reference>
<dbReference type="InterPro" id="IPR036910">
    <property type="entry name" value="HMG_box_dom_sf"/>
</dbReference>
<reference evidence="3" key="1">
    <citation type="journal article" date="2014" name="Science">
        <title>Ancient hybridizations among the ancestral genomes of bread wheat.</title>
        <authorList>
            <consortium name="International Wheat Genome Sequencing Consortium,"/>
            <person name="Marcussen T."/>
            <person name="Sandve S.R."/>
            <person name="Heier L."/>
            <person name="Spannagl M."/>
            <person name="Pfeifer M."/>
            <person name="Jakobsen K.S."/>
            <person name="Wulff B.B."/>
            <person name="Steuernagel B."/>
            <person name="Mayer K.F."/>
            <person name="Olsen O.A."/>
        </authorList>
    </citation>
    <scope>NUCLEOTIDE SEQUENCE [LARGE SCALE GENOMIC DNA]</scope>
    <source>
        <strain evidence="3">cv. AL8/78</strain>
    </source>
</reference>
<protein>
    <recommendedName>
        <fullName evidence="4">HMG box domain-containing protein</fullName>
    </recommendedName>
</protein>
<sequence length="226" mass="25693">SFPFPGTPQLGRSIPGFPWRRSHLLLRHDCLQADRIHGRRRHVRGRQQVRIKSESCFCDARDIPSFGASIHNLGFLRRSAAKSDGAEERKPSTKCRKGKKAKGKLAVKSNGAEKPKTHDLSDVTRGLAVMSIATEKPLDEQLAQHALFTYQNYFWMDNFKGVYDKPSVDAIKRKAAENWKSFSDSDKAPYVAIARVNRILIAEAYEFKKTLKLTLVMTDKMMNLKM</sequence>
<feature type="compositionally biased region" description="Basic residues" evidence="1">
    <location>
        <begin position="92"/>
        <end position="105"/>
    </location>
</feature>
<organism evidence="2 3">
    <name type="scientific">Aegilops tauschii subsp. strangulata</name>
    <name type="common">Goatgrass</name>
    <dbReference type="NCBI Taxonomy" id="200361"/>
    <lineage>
        <taxon>Eukaryota</taxon>
        <taxon>Viridiplantae</taxon>
        <taxon>Streptophyta</taxon>
        <taxon>Embryophyta</taxon>
        <taxon>Tracheophyta</taxon>
        <taxon>Spermatophyta</taxon>
        <taxon>Magnoliopsida</taxon>
        <taxon>Liliopsida</taxon>
        <taxon>Poales</taxon>
        <taxon>Poaceae</taxon>
        <taxon>BOP clade</taxon>
        <taxon>Pooideae</taxon>
        <taxon>Triticodae</taxon>
        <taxon>Triticeae</taxon>
        <taxon>Triticinae</taxon>
        <taxon>Aegilops</taxon>
    </lineage>
</organism>
<proteinExistence type="predicted"/>
<accession>A0A453C7S2</accession>
<reference evidence="2" key="3">
    <citation type="journal article" date="2017" name="Nature">
        <title>Genome sequence of the progenitor of the wheat D genome Aegilops tauschii.</title>
        <authorList>
            <person name="Luo M.C."/>
            <person name="Gu Y.Q."/>
            <person name="Puiu D."/>
            <person name="Wang H."/>
            <person name="Twardziok S.O."/>
            <person name="Deal K.R."/>
            <person name="Huo N."/>
            <person name="Zhu T."/>
            <person name="Wang L."/>
            <person name="Wang Y."/>
            <person name="McGuire P.E."/>
            <person name="Liu S."/>
            <person name="Long H."/>
            <person name="Ramasamy R.K."/>
            <person name="Rodriguez J.C."/>
            <person name="Van S.L."/>
            <person name="Yuan L."/>
            <person name="Wang Z."/>
            <person name="Xia Z."/>
            <person name="Xiao L."/>
            <person name="Anderson O.D."/>
            <person name="Ouyang S."/>
            <person name="Liang Y."/>
            <person name="Zimin A.V."/>
            <person name="Pertea G."/>
            <person name="Qi P."/>
            <person name="Bennetzen J.L."/>
            <person name="Dai X."/>
            <person name="Dawson M.W."/>
            <person name="Muller H.G."/>
            <person name="Kugler K."/>
            <person name="Rivarola-Duarte L."/>
            <person name="Spannagl M."/>
            <person name="Mayer K.F.X."/>
            <person name="Lu F.H."/>
            <person name="Bevan M.W."/>
            <person name="Leroy P."/>
            <person name="Li P."/>
            <person name="You F.M."/>
            <person name="Sun Q."/>
            <person name="Liu Z."/>
            <person name="Lyons E."/>
            <person name="Wicker T."/>
            <person name="Salzberg S.L."/>
            <person name="Devos K.M."/>
            <person name="Dvorak J."/>
        </authorList>
    </citation>
    <scope>NUCLEOTIDE SEQUENCE [LARGE SCALE GENOMIC DNA]</scope>
    <source>
        <strain evidence="2">cv. AL8/78</strain>
    </source>
</reference>
<dbReference type="EnsemblPlants" id="AET2Gv20762700.2">
    <property type="protein sequence ID" value="AET2Gv20762700.2"/>
    <property type="gene ID" value="AET2Gv20762700"/>
</dbReference>
<keyword evidence="3" id="KW-1185">Reference proteome</keyword>
<dbReference type="Gramene" id="AET2Gv20762700.2">
    <property type="protein sequence ID" value="AET2Gv20762700.2"/>
    <property type="gene ID" value="AET2Gv20762700"/>
</dbReference>